<keyword evidence="2 3" id="KW-0186">Copper</keyword>
<name>A0A5C8NS06_9BACI</name>
<protein>
    <submittedName>
        <fullName evidence="6">SCO family protein</fullName>
    </submittedName>
</protein>
<evidence type="ECO:0000256" key="1">
    <source>
        <dbReference type="ARBA" id="ARBA00010996"/>
    </source>
</evidence>
<evidence type="ECO:0000256" key="3">
    <source>
        <dbReference type="PIRSR" id="PIRSR603782-1"/>
    </source>
</evidence>
<dbReference type="PANTHER" id="PTHR12151:SF25">
    <property type="entry name" value="LINALOOL DEHYDRATASE_ISOMERASE DOMAIN-CONTAINING PROTEIN"/>
    <property type="match status" value="1"/>
</dbReference>
<feature type="binding site" evidence="3">
    <location>
        <position position="66"/>
    </location>
    <ligand>
        <name>Cu cation</name>
        <dbReference type="ChEBI" id="CHEBI:23378"/>
    </ligand>
</feature>
<dbReference type="SUPFAM" id="SSF52833">
    <property type="entry name" value="Thioredoxin-like"/>
    <property type="match status" value="1"/>
</dbReference>
<dbReference type="PANTHER" id="PTHR12151">
    <property type="entry name" value="ELECTRON TRANSPORT PROTIN SCO1/SENC FAMILY MEMBER"/>
    <property type="match status" value="1"/>
</dbReference>
<comment type="similarity">
    <text evidence="1">Belongs to the SCO1/2 family.</text>
</comment>
<dbReference type="EMBL" id="VDUW01000005">
    <property type="protein sequence ID" value="TXL64481.1"/>
    <property type="molecule type" value="Genomic_DNA"/>
</dbReference>
<feature type="binding site" evidence="3">
    <location>
        <position position="70"/>
    </location>
    <ligand>
        <name>Cu cation</name>
        <dbReference type="ChEBI" id="CHEBI:23378"/>
    </ligand>
</feature>
<dbReference type="PROSITE" id="PS51352">
    <property type="entry name" value="THIOREDOXIN_2"/>
    <property type="match status" value="1"/>
</dbReference>
<feature type="domain" description="Thioredoxin" evidence="5">
    <location>
        <begin position="28"/>
        <end position="195"/>
    </location>
</feature>
<dbReference type="Gene3D" id="3.40.30.10">
    <property type="entry name" value="Glutaredoxin"/>
    <property type="match status" value="1"/>
</dbReference>
<evidence type="ECO:0000313" key="7">
    <source>
        <dbReference type="Proteomes" id="UP000321574"/>
    </source>
</evidence>
<accession>A0A5C8NS06</accession>
<evidence type="ECO:0000256" key="4">
    <source>
        <dbReference type="PIRSR" id="PIRSR603782-2"/>
    </source>
</evidence>
<dbReference type="AlphaFoldDB" id="A0A5C8NS06"/>
<evidence type="ECO:0000259" key="5">
    <source>
        <dbReference type="PROSITE" id="PS51352"/>
    </source>
</evidence>
<feature type="binding site" evidence="3">
    <location>
        <position position="159"/>
    </location>
    <ligand>
        <name>Cu cation</name>
        <dbReference type="ChEBI" id="CHEBI:23378"/>
    </ligand>
</feature>
<gene>
    <name evidence="6" type="ORF">FHP05_09180</name>
</gene>
<keyword evidence="3" id="KW-0479">Metal-binding</keyword>
<evidence type="ECO:0000256" key="2">
    <source>
        <dbReference type="ARBA" id="ARBA00023008"/>
    </source>
</evidence>
<dbReference type="InterPro" id="IPR013766">
    <property type="entry name" value="Thioredoxin_domain"/>
</dbReference>
<reference evidence="6 7" key="1">
    <citation type="submission" date="2019-06" db="EMBL/GenBank/DDBJ databases">
        <title>Cerasibacillus sp. nov., isolated from maize field.</title>
        <authorList>
            <person name="Lin S.-Y."/>
            <person name="Tsai C.-F."/>
            <person name="Young C.-C."/>
        </authorList>
    </citation>
    <scope>NUCLEOTIDE SEQUENCE [LARGE SCALE GENOMIC DNA]</scope>
    <source>
        <strain evidence="6 7">CC-CFT480</strain>
    </source>
</reference>
<dbReference type="Proteomes" id="UP000321574">
    <property type="component" value="Unassembled WGS sequence"/>
</dbReference>
<evidence type="ECO:0000313" key="6">
    <source>
        <dbReference type="EMBL" id="TXL64481.1"/>
    </source>
</evidence>
<dbReference type="OrthoDB" id="9811998at2"/>
<dbReference type="PROSITE" id="PS51257">
    <property type="entry name" value="PROKAR_LIPOPROTEIN"/>
    <property type="match status" value="1"/>
</dbReference>
<dbReference type="Pfam" id="PF02630">
    <property type="entry name" value="SCO1-SenC"/>
    <property type="match status" value="1"/>
</dbReference>
<dbReference type="InterPro" id="IPR003782">
    <property type="entry name" value="SCO1/SenC"/>
</dbReference>
<dbReference type="CDD" id="cd02968">
    <property type="entry name" value="SCO"/>
    <property type="match status" value="1"/>
</dbReference>
<dbReference type="RefSeq" id="WP_147667315.1">
    <property type="nucleotide sequence ID" value="NZ_VDUW01000005.1"/>
</dbReference>
<comment type="caution">
    <text evidence="6">The sequence shown here is derived from an EMBL/GenBank/DDBJ whole genome shotgun (WGS) entry which is preliminary data.</text>
</comment>
<keyword evidence="4" id="KW-1015">Disulfide bond</keyword>
<dbReference type="InterPro" id="IPR036249">
    <property type="entry name" value="Thioredoxin-like_sf"/>
</dbReference>
<sequence length="195" mass="22337">MRRLHLLFIIILFLPFFLVGCMGGKIDENMSEQLPDFEYTTQDSEKLSLEDLKGKWWIASFVYTNCTTICPVMTENMVHLQEQFKDKQLDIEIVSFSVDPEFDTPEILKQYAKEHQVDFSNWTFLTGYDFETIRNLSVNSFKTSLQKASPGTGNDQIAHGTSFFLVNPKGKIVKKYDGVGDKGQEEAVEDVKAIQ</sequence>
<dbReference type="GO" id="GO:0046872">
    <property type="term" value="F:metal ion binding"/>
    <property type="evidence" value="ECO:0007669"/>
    <property type="project" value="UniProtKB-KW"/>
</dbReference>
<organism evidence="6 7">
    <name type="scientific">Cerasibacillus terrae</name>
    <dbReference type="NCBI Taxonomy" id="2498845"/>
    <lineage>
        <taxon>Bacteria</taxon>
        <taxon>Bacillati</taxon>
        <taxon>Bacillota</taxon>
        <taxon>Bacilli</taxon>
        <taxon>Bacillales</taxon>
        <taxon>Bacillaceae</taxon>
        <taxon>Cerasibacillus</taxon>
    </lineage>
</organism>
<keyword evidence="7" id="KW-1185">Reference proteome</keyword>
<feature type="disulfide bond" description="Redox-active" evidence="4">
    <location>
        <begin position="66"/>
        <end position="70"/>
    </location>
</feature>
<proteinExistence type="inferred from homology"/>